<keyword evidence="3" id="KW-1185">Reference proteome</keyword>
<organism evidence="2 3">
    <name type="scientific">Phragmitibacter flavus</name>
    <dbReference type="NCBI Taxonomy" id="2576071"/>
    <lineage>
        <taxon>Bacteria</taxon>
        <taxon>Pseudomonadati</taxon>
        <taxon>Verrucomicrobiota</taxon>
        <taxon>Verrucomicrobiia</taxon>
        <taxon>Verrucomicrobiales</taxon>
        <taxon>Verrucomicrobiaceae</taxon>
        <taxon>Phragmitibacter</taxon>
    </lineage>
</organism>
<dbReference type="OrthoDB" id="8442841at2"/>
<feature type="domain" description="DUF4062" evidence="1">
    <location>
        <begin position="31"/>
        <end position="117"/>
    </location>
</feature>
<comment type="caution">
    <text evidence="2">The sequence shown here is derived from an EMBL/GenBank/DDBJ whole genome shotgun (WGS) entry which is preliminary data.</text>
</comment>
<reference evidence="2 3" key="1">
    <citation type="submission" date="2019-05" db="EMBL/GenBank/DDBJ databases">
        <title>Verrucobacter flavum gen. nov., sp. nov. a new member of the family Verrucomicrobiaceae.</title>
        <authorList>
            <person name="Szuroczki S."/>
            <person name="Abbaszade G."/>
            <person name="Szabo A."/>
            <person name="Felfoldi T."/>
            <person name="Schumann P."/>
            <person name="Boka K."/>
            <person name="Keki Z."/>
            <person name="Toumi M."/>
            <person name="Toth E."/>
        </authorList>
    </citation>
    <scope>NUCLEOTIDE SEQUENCE [LARGE SCALE GENOMIC DNA]</scope>
    <source>
        <strain evidence="2 3">MG-N-17</strain>
    </source>
</reference>
<evidence type="ECO:0000313" key="2">
    <source>
        <dbReference type="EMBL" id="TLD71702.1"/>
    </source>
</evidence>
<name>A0A5R8KHE4_9BACT</name>
<gene>
    <name evidence="2" type="ORF">FEM03_06065</name>
</gene>
<dbReference type="AlphaFoldDB" id="A0A5R8KHE4"/>
<sequence>MRTSVVSSFQPLSIMISSRCEDAISFNGRISTMADVRMAIKQTIEDIRPAGHSLFDVWIHEGESHTAGSQNTWDTCMNKARQADVFLVLYNGNAGWSGSSKMLGDHVGICHAEFAEAFNTAHGKVRSIQFPAILPHRILQTENFRAISRVRMCPDPK</sequence>
<protein>
    <submittedName>
        <fullName evidence="2">DUF4062 domain-containing protein</fullName>
    </submittedName>
</protein>
<dbReference type="InterPro" id="IPR025139">
    <property type="entry name" value="DUF4062"/>
</dbReference>
<dbReference type="Pfam" id="PF13271">
    <property type="entry name" value="DUF4062"/>
    <property type="match status" value="1"/>
</dbReference>
<proteinExistence type="predicted"/>
<evidence type="ECO:0000313" key="3">
    <source>
        <dbReference type="Proteomes" id="UP000306196"/>
    </source>
</evidence>
<evidence type="ECO:0000259" key="1">
    <source>
        <dbReference type="Pfam" id="PF13271"/>
    </source>
</evidence>
<accession>A0A5R8KHE4</accession>
<dbReference type="Proteomes" id="UP000306196">
    <property type="component" value="Unassembled WGS sequence"/>
</dbReference>
<dbReference type="EMBL" id="VAUV01000004">
    <property type="protein sequence ID" value="TLD71702.1"/>
    <property type="molecule type" value="Genomic_DNA"/>
</dbReference>